<feature type="region of interest" description="Disordered" evidence="1">
    <location>
        <begin position="1"/>
        <end position="28"/>
    </location>
</feature>
<proteinExistence type="predicted"/>
<reference evidence="3" key="1">
    <citation type="journal article" date="2023" name="Mol. Phylogenet. Evol.">
        <title>Genome-scale phylogeny and comparative genomics of the fungal order Sordariales.</title>
        <authorList>
            <person name="Hensen N."/>
            <person name="Bonometti L."/>
            <person name="Westerberg I."/>
            <person name="Brannstrom I.O."/>
            <person name="Guillou S."/>
            <person name="Cros-Aarteil S."/>
            <person name="Calhoun S."/>
            <person name="Haridas S."/>
            <person name="Kuo A."/>
            <person name="Mondo S."/>
            <person name="Pangilinan J."/>
            <person name="Riley R."/>
            <person name="LaButti K."/>
            <person name="Andreopoulos B."/>
            <person name="Lipzen A."/>
            <person name="Chen C."/>
            <person name="Yan M."/>
            <person name="Daum C."/>
            <person name="Ng V."/>
            <person name="Clum A."/>
            <person name="Steindorff A."/>
            <person name="Ohm R.A."/>
            <person name="Martin F."/>
            <person name="Silar P."/>
            <person name="Natvig D.O."/>
            <person name="Lalanne C."/>
            <person name="Gautier V."/>
            <person name="Ament-Velasquez S.L."/>
            <person name="Kruys A."/>
            <person name="Hutchinson M.I."/>
            <person name="Powell A.J."/>
            <person name="Barry K."/>
            <person name="Miller A.N."/>
            <person name="Grigoriev I.V."/>
            <person name="Debuchy R."/>
            <person name="Gladieux P."/>
            <person name="Hiltunen Thoren M."/>
            <person name="Johannesson H."/>
        </authorList>
    </citation>
    <scope>NUCLEOTIDE SEQUENCE</scope>
    <source>
        <strain evidence="3">CBS 757.83</strain>
    </source>
</reference>
<keyword evidence="4" id="KW-1185">Reference proteome</keyword>
<comment type="caution">
    <text evidence="3">The sequence shown here is derived from an EMBL/GenBank/DDBJ whole genome shotgun (WGS) entry which is preliminary data.</text>
</comment>
<gene>
    <name evidence="3" type="ORF">N658DRAFT_561196</name>
</gene>
<reference evidence="3" key="2">
    <citation type="submission" date="2023-05" db="EMBL/GenBank/DDBJ databases">
        <authorList>
            <consortium name="Lawrence Berkeley National Laboratory"/>
            <person name="Steindorff A."/>
            <person name="Hensen N."/>
            <person name="Bonometti L."/>
            <person name="Westerberg I."/>
            <person name="Brannstrom I.O."/>
            <person name="Guillou S."/>
            <person name="Cros-Aarteil S."/>
            <person name="Calhoun S."/>
            <person name="Haridas S."/>
            <person name="Kuo A."/>
            <person name="Mondo S."/>
            <person name="Pangilinan J."/>
            <person name="Riley R."/>
            <person name="Labutti K."/>
            <person name="Andreopoulos B."/>
            <person name="Lipzen A."/>
            <person name="Chen C."/>
            <person name="Yanf M."/>
            <person name="Daum C."/>
            <person name="Ng V."/>
            <person name="Clum A."/>
            <person name="Ohm R."/>
            <person name="Martin F."/>
            <person name="Silar P."/>
            <person name="Natvig D."/>
            <person name="Lalanne C."/>
            <person name="Gautier V."/>
            <person name="Ament-Velasquez S.L."/>
            <person name="Kruys A."/>
            <person name="Hutchinson M.I."/>
            <person name="Powell A.J."/>
            <person name="Barry K."/>
            <person name="Miller A.N."/>
            <person name="Grigoriev I.V."/>
            <person name="Debuchy R."/>
            <person name="Gladieux P."/>
            <person name="Thoren M.H."/>
            <person name="Johannesson H."/>
        </authorList>
    </citation>
    <scope>NUCLEOTIDE SEQUENCE</scope>
    <source>
        <strain evidence="3">CBS 757.83</strain>
    </source>
</reference>
<evidence type="ECO:0000313" key="4">
    <source>
        <dbReference type="Proteomes" id="UP001305647"/>
    </source>
</evidence>
<dbReference type="SMART" id="SM00355">
    <property type="entry name" value="ZnF_C2H2"/>
    <property type="match status" value="2"/>
</dbReference>
<organism evidence="3 4">
    <name type="scientific">Parathielavia hyrcaniae</name>
    <dbReference type="NCBI Taxonomy" id="113614"/>
    <lineage>
        <taxon>Eukaryota</taxon>
        <taxon>Fungi</taxon>
        <taxon>Dikarya</taxon>
        <taxon>Ascomycota</taxon>
        <taxon>Pezizomycotina</taxon>
        <taxon>Sordariomycetes</taxon>
        <taxon>Sordariomycetidae</taxon>
        <taxon>Sordariales</taxon>
        <taxon>Chaetomiaceae</taxon>
        <taxon>Parathielavia</taxon>
    </lineage>
</organism>
<protein>
    <recommendedName>
        <fullName evidence="2">C2H2-type domain-containing protein</fullName>
    </recommendedName>
</protein>
<name>A0AAN6SYZ7_9PEZI</name>
<feature type="domain" description="C2H2-type" evidence="2">
    <location>
        <begin position="493"/>
        <end position="518"/>
    </location>
</feature>
<feature type="region of interest" description="Disordered" evidence="1">
    <location>
        <begin position="464"/>
        <end position="488"/>
    </location>
</feature>
<dbReference type="InterPro" id="IPR013087">
    <property type="entry name" value="Znf_C2H2_type"/>
</dbReference>
<feature type="region of interest" description="Disordered" evidence="1">
    <location>
        <begin position="398"/>
        <end position="436"/>
    </location>
</feature>
<evidence type="ECO:0000256" key="1">
    <source>
        <dbReference type="SAM" id="MobiDB-lite"/>
    </source>
</evidence>
<feature type="domain" description="C2H2-type" evidence="2">
    <location>
        <begin position="532"/>
        <end position="555"/>
    </location>
</feature>
<evidence type="ECO:0000313" key="3">
    <source>
        <dbReference type="EMBL" id="KAK4098186.1"/>
    </source>
</evidence>
<evidence type="ECO:0000259" key="2">
    <source>
        <dbReference type="SMART" id="SM00355"/>
    </source>
</evidence>
<feature type="compositionally biased region" description="Low complexity" evidence="1">
    <location>
        <begin position="220"/>
        <end position="233"/>
    </location>
</feature>
<feature type="region of interest" description="Disordered" evidence="1">
    <location>
        <begin position="211"/>
        <end position="244"/>
    </location>
</feature>
<feature type="compositionally biased region" description="Low complexity" evidence="1">
    <location>
        <begin position="423"/>
        <end position="436"/>
    </location>
</feature>
<accession>A0AAN6SYZ7</accession>
<dbReference type="EMBL" id="MU863661">
    <property type="protein sequence ID" value="KAK4098186.1"/>
    <property type="molecule type" value="Genomic_DNA"/>
</dbReference>
<sequence>MSWSTSEYDRGPPMARHAHAASPSTDSVDLGPFLSPSDPLIDFTLSDDPSTASLTSCPSECLTLVTYRCYELRPWLFEPGWLSHCSPSNSVNNDDDSDFWVPIDREEDRLGHHWEYLISSHLTDDGWPRVDLPRPLAAHMEPALCAYPGARRDALDPSRRLKQHFGHPRCGMCLATAVDASVRKSSTSPADTHPATAAIMAQSLAELPSVSQPIPHHNQRSAPESTSSSSPRAGPTNKMTHNRPYAQTNFPCLLQEEEGEWIWVPRKTITPATTTPVNHQIPTFRSFSAGSIDPQVSAPTMPWALSPQAVSPTYSPLGSDVSSMPNGSPTEPILDGFDLDSVFRMGPFPGYIDPSWAAPVPEANPVFSDFFANMNWMDADLFSGLDLSQMPDFPPATADVSPSVYGNQSVSDPSSPPLPPLTPASLPSTAASPASGSPITPALAHFLPFPDASGTPLFSAPGNHLRHHHKDNINTPPPSRPRKHDRKNRQLSFCCPLPHCGKGHPDKRALARHLWAQHPDLALQSNARSEKVKCTHPGCGYEGRKDNFKRHMLRHERKAGRC</sequence>
<dbReference type="Proteomes" id="UP001305647">
    <property type="component" value="Unassembled WGS sequence"/>
</dbReference>
<dbReference type="AlphaFoldDB" id="A0AAN6SYZ7"/>